<evidence type="ECO:0000313" key="3">
    <source>
        <dbReference type="EMBL" id="KDN85273.1"/>
    </source>
</evidence>
<accession>A0A066YUQ8</accession>
<dbReference type="OrthoDB" id="3872997at2"/>
<proteinExistence type="predicted"/>
<evidence type="ECO:0000256" key="1">
    <source>
        <dbReference type="SAM" id="MobiDB-lite"/>
    </source>
</evidence>
<gene>
    <name evidence="3" type="ORF">KCH_28540</name>
</gene>
<dbReference type="Proteomes" id="UP000027178">
    <property type="component" value="Unassembled WGS sequence"/>
</dbReference>
<organism evidence="3 4">
    <name type="scientific">Kitasatospora cheerisanensis KCTC 2395</name>
    <dbReference type="NCBI Taxonomy" id="1348663"/>
    <lineage>
        <taxon>Bacteria</taxon>
        <taxon>Bacillati</taxon>
        <taxon>Actinomycetota</taxon>
        <taxon>Actinomycetes</taxon>
        <taxon>Kitasatosporales</taxon>
        <taxon>Streptomycetaceae</taxon>
        <taxon>Kitasatospora</taxon>
    </lineage>
</organism>
<protein>
    <submittedName>
        <fullName evidence="3">Uncharacterized protein</fullName>
    </submittedName>
</protein>
<name>A0A066YUQ8_9ACTN</name>
<feature type="region of interest" description="Disordered" evidence="1">
    <location>
        <begin position="1"/>
        <end position="21"/>
    </location>
</feature>
<dbReference type="HOGENOM" id="CLU_1178963_0_0_11"/>
<reference evidence="3 4" key="1">
    <citation type="submission" date="2014-05" db="EMBL/GenBank/DDBJ databases">
        <title>Draft Genome Sequence of Kitasatospora cheerisanensis KCTC 2395.</title>
        <authorList>
            <person name="Nam D.H."/>
        </authorList>
    </citation>
    <scope>NUCLEOTIDE SEQUENCE [LARGE SCALE GENOMIC DNA]</scope>
    <source>
        <strain evidence="3 4">KCTC 2395</strain>
    </source>
</reference>
<dbReference type="RefSeq" id="WP_035862937.1">
    <property type="nucleotide sequence ID" value="NZ_KK853997.1"/>
</dbReference>
<sequence length="235" mass="23546">MRTNHPKRPRRSDTPRRGLPGALAASGLLAAQLLGLVLGTGDAYATDPGRAGPAPRIRSLCPAVPAAPADRGGLLGGTAPALDGAVGELGTVLQQHLGAGELPLPGQHSGPDAFAIAARLLSTVPPQARADEAGRASRSGPAEGRPEEPANRVPAPRPADDPAPLPSRQRIDTVTLVPPPPGTASGSDGSPLALTASPTRPEDNDSTLAVLLPIAAGLLLTAAAAYKHRGLPGGH</sequence>
<keyword evidence="4" id="KW-1185">Reference proteome</keyword>
<dbReference type="PATRIC" id="fig|1348663.4.peg.2749"/>
<dbReference type="eggNOG" id="ENOG5032BH4">
    <property type="taxonomic scope" value="Bacteria"/>
</dbReference>
<evidence type="ECO:0000256" key="2">
    <source>
        <dbReference type="SAM" id="Phobius"/>
    </source>
</evidence>
<feature type="transmembrane region" description="Helical" evidence="2">
    <location>
        <begin position="208"/>
        <end position="226"/>
    </location>
</feature>
<evidence type="ECO:0000313" key="4">
    <source>
        <dbReference type="Proteomes" id="UP000027178"/>
    </source>
</evidence>
<dbReference type="AlphaFoldDB" id="A0A066YUQ8"/>
<keyword evidence="2" id="KW-0812">Transmembrane</keyword>
<keyword evidence="2" id="KW-0472">Membrane</keyword>
<dbReference type="EMBL" id="JNBY01000085">
    <property type="protein sequence ID" value="KDN85273.1"/>
    <property type="molecule type" value="Genomic_DNA"/>
</dbReference>
<keyword evidence="2" id="KW-1133">Transmembrane helix</keyword>
<comment type="caution">
    <text evidence="3">The sequence shown here is derived from an EMBL/GenBank/DDBJ whole genome shotgun (WGS) entry which is preliminary data.</text>
</comment>
<feature type="compositionally biased region" description="Pro residues" evidence="1">
    <location>
        <begin position="155"/>
        <end position="165"/>
    </location>
</feature>
<feature type="compositionally biased region" description="Basic residues" evidence="1">
    <location>
        <begin position="1"/>
        <end position="10"/>
    </location>
</feature>
<feature type="region of interest" description="Disordered" evidence="1">
    <location>
        <begin position="128"/>
        <end position="204"/>
    </location>
</feature>